<dbReference type="OrthoDB" id="2376202at2"/>
<dbReference type="InterPro" id="IPR043739">
    <property type="entry name" value="DUF5684"/>
</dbReference>
<gene>
    <name evidence="2" type="ORF">AM493_14345</name>
</gene>
<dbReference type="AlphaFoldDB" id="A0A0M9VJ46"/>
<sequence>MQNPALDALNIDYRPILACLAIFFVQLVVLGVAFWKLFAKAGQPGWKALIPIYSAYIMLKMVNKPWWWLLLMLIPLAGVVWAIWALNLFIRAFGKQEEYTVLSIFFPQVFFPALAFDKSAVYTNPADAKPYKI</sequence>
<dbReference type="PATRIC" id="fig|1202724.3.peg.2979"/>
<name>A0A0M9VJ46_9FLAO</name>
<proteinExistence type="predicted"/>
<accession>A0A0M9VJ46</accession>
<organism evidence="2 3">
    <name type="scientific">Flavobacterium akiainvivens</name>
    <dbReference type="NCBI Taxonomy" id="1202724"/>
    <lineage>
        <taxon>Bacteria</taxon>
        <taxon>Pseudomonadati</taxon>
        <taxon>Bacteroidota</taxon>
        <taxon>Flavobacteriia</taxon>
        <taxon>Flavobacteriales</taxon>
        <taxon>Flavobacteriaceae</taxon>
        <taxon>Flavobacterium</taxon>
    </lineage>
</organism>
<evidence type="ECO:0000256" key="1">
    <source>
        <dbReference type="SAM" id="Phobius"/>
    </source>
</evidence>
<evidence type="ECO:0008006" key="4">
    <source>
        <dbReference type="Google" id="ProtNLM"/>
    </source>
</evidence>
<dbReference type="Pfam" id="PF18936">
    <property type="entry name" value="DUF5684"/>
    <property type="match status" value="1"/>
</dbReference>
<protein>
    <recommendedName>
        <fullName evidence="4">Signal peptidase I</fullName>
    </recommendedName>
</protein>
<evidence type="ECO:0000313" key="3">
    <source>
        <dbReference type="Proteomes" id="UP000037755"/>
    </source>
</evidence>
<dbReference type="STRING" id="1202724.AM493_14345"/>
<dbReference type="EMBL" id="LIYD01000005">
    <property type="protein sequence ID" value="KOS07082.1"/>
    <property type="molecule type" value="Genomic_DNA"/>
</dbReference>
<comment type="caution">
    <text evidence="2">The sequence shown here is derived from an EMBL/GenBank/DDBJ whole genome shotgun (WGS) entry which is preliminary data.</text>
</comment>
<feature type="transmembrane region" description="Helical" evidence="1">
    <location>
        <begin position="15"/>
        <end position="38"/>
    </location>
</feature>
<dbReference type="Proteomes" id="UP000037755">
    <property type="component" value="Unassembled WGS sequence"/>
</dbReference>
<feature type="transmembrane region" description="Helical" evidence="1">
    <location>
        <begin position="68"/>
        <end position="90"/>
    </location>
</feature>
<keyword evidence="1" id="KW-0472">Membrane</keyword>
<evidence type="ECO:0000313" key="2">
    <source>
        <dbReference type="EMBL" id="KOS07082.1"/>
    </source>
</evidence>
<keyword evidence="1" id="KW-0812">Transmembrane</keyword>
<reference evidence="2 3" key="1">
    <citation type="submission" date="2015-08" db="EMBL/GenBank/DDBJ databases">
        <title>Whole genome sequence of Flavobacterium akiainvivens IK-1T, from decaying Wikstroemia oahuensis, an endemic Hawaiian shrub.</title>
        <authorList>
            <person name="Wan X."/>
            <person name="Hou S."/>
            <person name="Saito J."/>
            <person name="Donachie S."/>
        </authorList>
    </citation>
    <scope>NUCLEOTIDE SEQUENCE [LARGE SCALE GENOMIC DNA]</scope>
    <source>
        <strain evidence="2 3">IK-1</strain>
    </source>
</reference>
<keyword evidence="3" id="KW-1185">Reference proteome</keyword>
<dbReference type="RefSeq" id="WP_054408721.1">
    <property type="nucleotide sequence ID" value="NZ_FOYA01000009.1"/>
</dbReference>
<keyword evidence="1" id="KW-1133">Transmembrane helix</keyword>